<dbReference type="Pfam" id="PF01409">
    <property type="entry name" value="tRNA-synt_2d"/>
    <property type="match status" value="1"/>
</dbReference>
<keyword evidence="4" id="KW-0648">Protein biosynthesis</keyword>
<evidence type="ECO:0000256" key="2">
    <source>
        <dbReference type="ARBA" id="ARBA00022741"/>
    </source>
</evidence>
<dbReference type="GO" id="GO:0000049">
    <property type="term" value="F:tRNA binding"/>
    <property type="evidence" value="ECO:0007669"/>
    <property type="project" value="InterPro"/>
</dbReference>
<evidence type="ECO:0000256" key="5">
    <source>
        <dbReference type="ARBA" id="ARBA00023146"/>
    </source>
</evidence>
<keyword evidence="5" id="KW-0030">Aminoacyl-tRNA synthetase</keyword>
<accession>A0A6V7TL91</accession>
<evidence type="ECO:0000256" key="1">
    <source>
        <dbReference type="ARBA" id="ARBA00022598"/>
    </source>
</evidence>
<sequence length="431" mass="50737">MRQDKRELSLELLVDIFKAIKTLPDEQFISKKINQIEEIKIKITEKQFKKYWNKYTNKMLTSSTIMYIFVSKTFKIRKKTIHIFLFKFESKEMNNRPEEFKLDGFDVVTQEQFWNITDDVIQLTKRDLLKEDNKLSKLKDKIINYFQENYRKTNTDQTSSPIFEFREEPRIVAIETLKRSNLFRDFDLSNIVFFINGSYCLRTSTSDFNFELLSRKYANFIVQGAGVLKLANSFPCQHYLTGVRTFTAEELFGNNVQSFLEDRPIHYFFDDAAPLTYLRSAGKQNIHNTYTVQLLREQMCRTFTNLAKFIFAGTRLEGAELSFTVIDDVDSFAFCYPTYRLEILCDGSFKEIITCGVTDQRLLSSAKMANKVGFSFLICLENIANIIHNINDLRDYWRSQNSTSPDNMDINNIYPDIVEYNPNLWTRYLEG</sequence>
<evidence type="ECO:0000256" key="3">
    <source>
        <dbReference type="ARBA" id="ARBA00022840"/>
    </source>
</evidence>
<evidence type="ECO:0000256" key="4">
    <source>
        <dbReference type="ARBA" id="ARBA00022917"/>
    </source>
</evidence>
<dbReference type="GO" id="GO:0005524">
    <property type="term" value="F:ATP binding"/>
    <property type="evidence" value="ECO:0007669"/>
    <property type="project" value="UniProtKB-KW"/>
</dbReference>
<dbReference type="GO" id="GO:0006412">
    <property type="term" value="P:translation"/>
    <property type="evidence" value="ECO:0007669"/>
    <property type="project" value="UniProtKB-KW"/>
</dbReference>
<evidence type="ECO:0000259" key="6">
    <source>
        <dbReference type="Pfam" id="PF01409"/>
    </source>
</evidence>
<keyword evidence="2" id="KW-0547">Nucleotide-binding</keyword>
<reference evidence="7 8" key="1">
    <citation type="submission" date="2020-08" db="EMBL/GenBank/DDBJ databases">
        <authorList>
            <person name="Koutsovoulos G."/>
            <person name="Danchin GJ E."/>
        </authorList>
    </citation>
    <scope>NUCLEOTIDE SEQUENCE [LARGE SCALE GENOMIC DNA]</scope>
</reference>
<organism evidence="7 8">
    <name type="scientific">Meloidogyne enterolobii</name>
    <name type="common">Root-knot nematode worm</name>
    <name type="synonym">Meloidogyne mayaguensis</name>
    <dbReference type="NCBI Taxonomy" id="390850"/>
    <lineage>
        <taxon>Eukaryota</taxon>
        <taxon>Metazoa</taxon>
        <taxon>Ecdysozoa</taxon>
        <taxon>Nematoda</taxon>
        <taxon>Chromadorea</taxon>
        <taxon>Rhabditida</taxon>
        <taxon>Tylenchina</taxon>
        <taxon>Tylenchomorpha</taxon>
        <taxon>Tylenchoidea</taxon>
        <taxon>Meloidogynidae</taxon>
        <taxon>Meloidogyninae</taxon>
        <taxon>Meloidogyne</taxon>
    </lineage>
</organism>
<dbReference type="GO" id="GO:0043039">
    <property type="term" value="P:tRNA aminoacylation"/>
    <property type="evidence" value="ECO:0007669"/>
    <property type="project" value="InterPro"/>
</dbReference>
<protein>
    <recommendedName>
        <fullName evidence="6">Phenylalanyl-tRNA synthetase domain-containing protein</fullName>
    </recommendedName>
</protein>
<evidence type="ECO:0000313" key="8">
    <source>
        <dbReference type="Proteomes" id="UP000580250"/>
    </source>
</evidence>
<dbReference type="InterPro" id="IPR045864">
    <property type="entry name" value="aa-tRNA-synth_II/BPL/LPL"/>
</dbReference>
<name>A0A6V7TL91_MELEN</name>
<proteinExistence type="predicted"/>
<comment type="caution">
    <text evidence="7">The sequence shown here is derived from an EMBL/GenBank/DDBJ whole genome shotgun (WGS) entry which is preliminary data.</text>
</comment>
<keyword evidence="1" id="KW-0436">Ligase</keyword>
<dbReference type="AlphaFoldDB" id="A0A6V7TL91"/>
<evidence type="ECO:0000313" key="7">
    <source>
        <dbReference type="EMBL" id="CAD2122561.1"/>
    </source>
</evidence>
<gene>
    <name evidence="7" type="ORF">MENT_LOCUS228</name>
</gene>
<dbReference type="Proteomes" id="UP000580250">
    <property type="component" value="Unassembled WGS sequence"/>
</dbReference>
<dbReference type="EMBL" id="CAJEWN010000001">
    <property type="protein sequence ID" value="CAD2122561.1"/>
    <property type="molecule type" value="Genomic_DNA"/>
</dbReference>
<dbReference type="Gene3D" id="3.30.930.10">
    <property type="entry name" value="Bira Bifunctional Protein, Domain 2"/>
    <property type="match status" value="1"/>
</dbReference>
<feature type="domain" description="Phenylalanyl-tRNA synthetase" evidence="6">
    <location>
        <begin position="329"/>
        <end position="399"/>
    </location>
</feature>
<dbReference type="GO" id="GO:0004812">
    <property type="term" value="F:aminoacyl-tRNA ligase activity"/>
    <property type="evidence" value="ECO:0007669"/>
    <property type="project" value="UniProtKB-KW"/>
</dbReference>
<keyword evidence="3" id="KW-0067">ATP-binding</keyword>
<dbReference type="InterPro" id="IPR002319">
    <property type="entry name" value="Phenylalanyl-tRNA_Synthase"/>
</dbReference>